<feature type="compositionally biased region" description="Pro residues" evidence="1">
    <location>
        <begin position="1"/>
        <end position="14"/>
    </location>
</feature>
<sequence length="28" mass="3195">MHPNPTAPLLPQPPMQNKEDQQNQTHTT</sequence>
<reference evidence="2" key="2">
    <citation type="journal article" date="2015" name="Data Brief">
        <title>Shoot transcriptome of the giant reed, Arundo donax.</title>
        <authorList>
            <person name="Barrero R.A."/>
            <person name="Guerrero F.D."/>
            <person name="Moolhuijzen P."/>
            <person name="Goolsby J.A."/>
            <person name="Tidwell J."/>
            <person name="Bellgard S.E."/>
            <person name="Bellgard M.I."/>
        </authorList>
    </citation>
    <scope>NUCLEOTIDE SEQUENCE</scope>
    <source>
        <tissue evidence="2">Shoot tissue taken approximately 20 cm above the soil surface</tissue>
    </source>
</reference>
<reference evidence="2" key="1">
    <citation type="submission" date="2014-09" db="EMBL/GenBank/DDBJ databases">
        <authorList>
            <person name="Magalhaes I.L.F."/>
            <person name="Oliveira U."/>
            <person name="Santos F.R."/>
            <person name="Vidigal T.H.D.A."/>
            <person name="Brescovit A.D."/>
            <person name="Santos A.J."/>
        </authorList>
    </citation>
    <scope>NUCLEOTIDE SEQUENCE</scope>
    <source>
        <tissue evidence="2">Shoot tissue taken approximately 20 cm above the soil surface</tissue>
    </source>
</reference>
<accession>A0A0A9B012</accession>
<dbReference type="AlphaFoldDB" id="A0A0A9B012"/>
<feature type="region of interest" description="Disordered" evidence="1">
    <location>
        <begin position="1"/>
        <end position="28"/>
    </location>
</feature>
<organism evidence="2">
    <name type="scientific">Arundo donax</name>
    <name type="common">Giant reed</name>
    <name type="synonym">Donax arundinaceus</name>
    <dbReference type="NCBI Taxonomy" id="35708"/>
    <lineage>
        <taxon>Eukaryota</taxon>
        <taxon>Viridiplantae</taxon>
        <taxon>Streptophyta</taxon>
        <taxon>Embryophyta</taxon>
        <taxon>Tracheophyta</taxon>
        <taxon>Spermatophyta</taxon>
        <taxon>Magnoliopsida</taxon>
        <taxon>Liliopsida</taxon>
        <taxon>Poales</taxon>
        <taxon>Poaceae</taxon>
        <taxon>PACMAD clade</taxon>
        <taxon>Arundinoideae</taxon>
        <taxon>Arundineae</taxon>
        <taxon>Arundo</taxon>
    </lineage>
</organism>
<dbReference type="EMBL" id="GBRH01245258">
    <property type="protein sequence ID" value="JAD52637.1"/>
    <property type="molecule type" value="Transcribed_RNA"/>
</dbReference>
<evidence type="ECO:0000313" key="2">
    <source>
        <dbReference type="EMBL" id="JAD52637.1"/>
    </source>
</evidence>
<proteinExistence type="predicted"/>
<protein>
    <submittedName>
        <fullName evidence="2">Uncharacterized protein</fullName>
    </submittedName>
</protein>
<evidence type="ECO:0000256" key="1">
    <source>
        <dbReference type="SAM" id="MobiDB-lite"/>
    </source>
</evidence>
<name>A0A0A9B012_ARUDO</name>